<keyword evidence="7" id="KW-1185">Reference proteome</keyword>
<feature type="domain" description="GH10" evidence="5">
    <location>
        <begin position="81"/>
        <end position="371"/>
    </location>
</feature>
<evidence type="ECO:0000256" key="1">
    <source>
        <dbReference type="ARBA" id="ARBA00022801"/>
    </source>
</evidence>
<dbReference type="EMBL" id="FXTP01000002">
    <property type="protein sequence ID" value="SMO42519.1"/>
    <property type="molecule type" value="Genomic_DNA"/>
</dbReference>
<accession>A0A521B606</accession>
<protein>
    <recommendedName>
        <fullName evidence="4">Beta-xylanase</fullName>
        <ecNumber evidence="4">3.2.1.8</ecNumber>
    </recommendedName>
</protein>
<dbReference type="Pfam" id="PF00331">
    <property type="entry name" value="Glyco_hydro_10"/>
    <property type="match status" value="1"/>
</dbReference>
<dbReference type="PRINTS" id="PR00134">
    <property type="entry name" value="GLHYDRLASE10"/>
</dbReference>
<reference evidence="6 7" key="1">
    <citation type="submission" date="2017-05" db="EMBL/GenBank/DDBJ databases">
        <authorList>
            <person name="Varghese N."/>
            <person name="Submissions S."/>
        </authorList>
    </citation>
    <scope>NUCLEOTIDE SEQUENCE [LARGE SCALE GENOMIC DNA]</scope>
    <source>
        <strain evidence="6 7">DSM 21985</strain>
    </source>
</reference>
<keyword evidence="1 4" id="KW-0378">Hydrolase</keyword>
<dbReference type="RefSeq" id="WP_142453072.1">
    <property type="nucleotide sequence ID" value="NZ_FXTP01000002.1"/>
</dbReference>
<keyword evidence="2 4" id="KW-0119">Carbohydrate metabolism</keyword>
<evidence type="ECO:0000313" key="7">
    <source>
        <dbReference type="Proteomes" id="UP000317557"/>
    </source>
</evidence>
<dbReference type="EC" id="3.2.1.8" evidence="4"/>
<dbReference type="GO" id="GO:0031176">
    <property type="term" value="F:endo-1,4-beta-xylanase activity"/>
    <property type="evidence" value="ECO:0007669"/>
    <property type="project" value="UniProtKB-EC"/>
</dbReference>
<evidence type="ECO:0000256" key="2">
    <source>
        <dbReference type="ARBA" id="ARBA00023277"/>
    </source>
</evidence>
<keyword evidence="6" id="KW-0858">Xylan degradation</keyword>
<dbReference type="PANTHER" id="PTHR31490">
    <property type="entry name" value="GLYCOSYL HYDROLASE"/>
    <property type="match status" value="1"/>
</dbReference>
<dbReference type="Proteomes" id="UP000317557">
    <property type="component" value="Unassembled WGS sequence"/>
</dbReference>
<evidence type="ECO:0000256" key="4">
    <source>
        <dbReference type="RuleBase" id="RU361174"/>
    </source>
</evidence>
<dbReference type="PANTHER" id="PTHR31490:SF1">
    <property type="entry name" value="ENDO-1,4-BETA-XYLANASE 1"/>
    <property type="match status" value="1"/>
</dbReference>
<comment type="similarity">
    <text evidence="4">Belongs to the glycosyl hydrolase 10 (cellulase F) family.</text>
</comment>
<comment type="catalytic activity">
    <reaction evidence="4">
        <text>Endohydrolysis of (1-&gt;4)-beta-D-xylosidic linkages in xylans.</text>
        <dbReference type="EC" id="3.2.1.8"/>
    </reaction>
</comment>
<name>A0A521B606_9BACT</name>
<evidence type="ECO:0000313" key="6">
    <source>
        <dbReference type="EMBL" id="SMO42519.1"/>
    </source>
</evidence>
<dbReference type="InterPro" id="IPR001000">
    <property type="entry name" value="GH10_dom"/>
</dbReference>
<organism evidence="6 7">
    <name type="scientific">Gracilimonas mengyeensis</name>
    <dbReference type="NCBI Taxonomy" id="1302730"/>
    <lineage>
        <taxon>Bacteria</taxon>
        <taxon>Pseudomonadati</taxon>
        <taxon>Balneolota</taxon>
        <taxon>Balneolia</taxon>
        <taxon>Balneolales</taxon>
        <taxon>Balneolaceae</taxon>
        <taxon>Gracilimonas</taxon>
    </lineage>
</organism>
<dbReference type="Gene3D" id="3.20.20.80">
    <property type="entry name" value="Glycosidases"/>
    <property type="match status" value="1"/>
</dbReference>
<dbReference type="InterPro" id="IPR044846">
    <property type="entry name" value="GH10"/>
</dbReference>
<sequence>MKTTRLTSIFSLAVKALLFICFTLLLAVPVRAQNQEVLEKITPEAINQRIEQHRMGSLIIHTAPGAEVTIEQQSHEFLFGAALPNHLAENSENPMTSEEREQFLSILSDNFNYAVHENALKWYDTEKTQGEVNYAVADRIYELMDSLNIPMRGHTVFWAKEEFNTEWLTKLTNDELRKAIADRAESLINHFEGRINEYDLNNEMVHGSFFRDRLGYGIISEMAWMVKAHNPDAKLYTNDYGILDVGHNAGPYANQIRKMLANGVPLDGIGMQAHRSVSVPYENTPYMVQRNLDRFLEFDLPIKITEALFAQDTDEERAAELKKLFPIYFAHPRVEAILIWGIWEKPHWIPESAMWKTDFSPTLQSKAYQDLVFDEWWTNTTTRANDDGLSEIKAFYGDYAITVDGKTKVVSLKKEDGKSEVRF</sequence>
<keyword evidence="4 6" id="KW-0326">Glycosidase</keyword>
<dbReference type="InterPro" id="IPR017853">
    <property type="entry name" value="GH"/>
</dbReference>
<dbReference type="AlphaFoldDB" id="A0A521B606"/>
<dbReference type="SMART" id="SM00633">
    <property type="entry name" value="Glyco_10"/>
    <property type="match status" value="1"/>
</dbReference>
<gene>
    <name evidence="6" type="ORF">SAMN06265219_10248</name>
</gene>
<dbReference type="PROSITE" id="PS51760">
    <property type="entry name" value="GH10_2"/>
    <property type="match status" value="1"/>
</dbReference>
<evidence type="ECO:0000256" key="3">
    <source>
        <dbReference type="ARBA" id="ARBA00023326"/>
    </source>
</evidence>
<evidence type="ECO:0000259" key="5">
    <source>
        <dbReference type="PROSITE" id="PS51760"/>
    </source>
</evidence>
<dbReference type="SUPFAM" id="SSF51445">
    <property type="entry name" value="(Trans)glycosidases"/>
    <property type="match status" value="1"/>
</dbReference>
<dbReference type="OrthoDB" id="1032269at2"/>
<dbReference type="GO" id="GO:0045493">
    <property type="term" value="P:xylan catabolic process"/>
    <property type="evidence" value="ECO:0007669"/>
    <property type="project" value="UniProtKB-KW"/>
</dbReference>
<keyword evidence="3 4" id="KW-0624">Polysaccharide degradation</keyword>
<proteinExistence type="inferred from homology"/>